<dbReference type="OrthoDB" id="442863at2759"/>
<comment type="subcellular location">
    <subcellularLocation>
        <location evidence="1">Nucleus</location>
    </subcellularLocation>
</comment>
<keyword evidence="3" id="KW-0819">tRNA processing</keyword>
<dbReference type="PANTHER" id="PTHR22731:SF3">
    <property type="entry name" value="RIBONUCLEASES P_MRP PROTEIN SUBUNIT POP1"/>
    <property type="match status" value="1"/>
</dbReference>
<dbReference type="GeneID" id="19245240"/>
<evidence type="ECO:0000256" key="3">
    <source>
        <dbReference type="ARBA" id="ARBA00022694"/>
    </source>
</evidence>
<reference evidence="9 10" key="1">
    <citation type="journal article" date="2011" name="PLoS Genet.">
        <title>Genome sequencing and comparative transcriptomics of the model entomopathogenic fungi Metarhizium anisopliae and M. acridum.</title>
        <authorList>
            <person name="Gao Q."/>
            <person name="Jin K."/>
            <person name="Ying S.H."/>
            <person name="Zhang Y."/>
            <person name="Xiao G."/>
            <person name="Shang Y."/>
            <person name="Duan Z."/>
            <person name="Hu X."/>
            <person name="Xie X.Q."/>
            <person name="Zhou G."/>
            <person name="Peng G."/>
            <person name="Luo Z."/>
            <person name="Huang W."/>
            <person name="Wang B."/>
            <person name="Fang W."/>
            <person name="Wang S."/>
            <person name="Zhong Y."/>
            <person name="Ma L.J."/>
            <person name="St Leger R.J."/>
            <person name="Zhao G.P."/>
            <person name="Pei Y."/>
            <person name="Feng M.G."/>
            <person name="Xia Y."/>
            <person name="Wang C."/>
        </authorList>
    </citation>
    <scope>NUCLEOTIDE SEQUENCE [LARGE SCALE GENOMIC DNA]</scope>
    <source>
        <strain evidence="9 10">CQMa 102</strain>
    </source>
</reference>
<comment type="similarity">
    <text evidence="2">Belongs to the Gfa family.</text>
</comment>
<organism evidence="10">
    <name type="scientific">Metarhizium acridum (strain CQMa 102)</name>
    <dbReference type="NCBI Taxonomy" id="655827"/>
    <lineage>
        <taxon>Eukaryota</taxon>
        <taxon>Fungi</taxon>
        <taxon>Dikarya</taxon>
        <taxon>Ascomycota</taxon>
        <taxon>Pezizomycotina</taxon>
        <taxon>Sordariomycetes</taxon>
        <taxon>Hypocreomycetidae</taxon>
        <taxon>Hypocreales</taxon>
        <taxon>Clavicipitaceae</taxon>
        <taxon>Metarhizium</taxon>
    </lineage>
</organism>
<evidence type="ECO:0000313" key="10">
    <source>
        <dbReference type="Proteomes" id="UP000002499"/>
    </source>
</evidence>
<dbReference type="Proteomes" id="UP000002499">
    <property type="component" value="Unassembled WGS sequence"/>
</dbReference>
<keyword evidence="5" id="KW-0862">Zinc</keyword>
<feature type="compositionally biased region" description="Low complexity" evidence="7">
    <location>
        <begin position="19"/>
        <end position="31"/>
    </location>
</feature>
<evidence type="ECO:0000256" key="4">
    <source>
        <dbReference type="ARBA" id="ARBA00022723"/>
    </source>
</evidence>
<evidence type="ECO:0000256" key="7">
    <source>
        <dbReference type="SAM" id="MobiDB-lite"/>
    </source>
</evidence>
<gene>
    <name evidence="9" type="ORF">MAC_00929</name>
</gene>
<feature type="region of interest" description="Disordered" evidence="7">
    <location>
        <begin position="86"/>
        <end position="155"/>
    </location>
</feature>
<dbReference type="KEGG" id="maw:19245240"/>
<evidence type="ECO:0000256" key="5">
    <source>
        <dbReference type="ARBA" id="ARBA00022833"/>
    </source>
</evidence>
<dbReference type="AlphaFoldDB" id="E9DT47"/>
<feature type="region of interest" description="Disordered" evidence="7">
    <location>
        <begin position="170"/>
        <end position="211"/>
    </location>
</feature>
<dbReference type="PROSITE" id="PS51891">
    <property type="entry name" value="CENP_V_GFA"/>
    <property type="match status" value="1"/>
</dbReference>
<sequence length="1075" mass="118936">MAPKPPSGGPSGSATGKRNAVSGSANASGSARGDTFRQKRAKTHSARHIPAQPADAALKDGELDLQAFVAAHEFEIRSLEQSMATSQAVSSTRAFQQVPRGLRRRTASHNPKRVPRRLRARARREMEDDNTPLVESRKRKPKTTRARIRAESAKRQGILAARKRKRLLQKEKYAQSEGQTLPTEAKRLAGRQPKPKIRRNQLNDPPRPPARFRKRQINKTWLPTHKWHAKRAHMTDPKNPLWRFAIPLTPTEKIYRPTHRAQGERGTMVWDTSYMSTIGVYGSPDGIEKTLKSVGVTQELCWNDKGTKWRMGLRAWSGYVSRQQDGLNRIMCPATIIWNPEPVASENAANRSQAKRQLYIRVNPAAFLEVFAELVRLSKMRGSGVFVEDLRFEIGSIELTGPASTETLLSTMTPYSTEEKPKNKHASLFGSLKGLTNPASLPANSVLGFSIQDPRLRHPPRKMEFSDDPEAEYKLLEVLADWPAEERLEPYGLFDRTSRFQATCLPSQKTINRRRGAISPGSFLKPAQIDPPIPIILLASRSPTSTQAQGTWVVLMPWKCILPLWYSMVHCPLVSGMNPRFGGLNETMQVAFERGLSWFPTDFIGTDSGAEWELDERLKRQRAYDRRPKSKRTSWTTLDLGAGRKGEIGNGLACDYEFLFDLPAPPKITTTTTTEPELVQADKSDDEDAMDDDQPASTPKTSPSPPSLKLLNLVPSADFSKAVTSQASLPTLPPNAVMNVRITLLSRGAVTTCARIYRLPQPPAPAPTSSNAEVPSTIPPQDSSASLPYDLRAQWLSKVPQGCSPSSKRARTTAKATDMESRMQLLAQELTAPPVAYPPSAPTQVDIGGHPLVPDAKDLIGFVTSGSYCLRDGKAAAIGSVAVEKVIPGVKANSKEGRLCISAPNRVTGTPQASMAPKPTTISGGCLCEGVRYTITFPADHDFTAQCSTCQCSQCRKQTGSLVFRVHRIPVSALRYTSEATLSVYRASPGNARGFCSRCGSLLFWRHEASDRISMCVGCFDRDALREHGRVLTYAERHLFCDAEIEGVTDHLPGDRYKYDDEDGEVVLLERREPR</sequence>
<feature type="compositionally biased region" description="Low complexity" evidence="7">
    <location>
        <begin position="697"/>
        <end position="708"/>
    </location>
</feature>
<feature type="compositionally biased region" description="Basic residues" evidence="7">
    <location>
        <begin position="38"/>
        <end position="47"/>
    </location>
</feature>
<dbReference type="Pfam" id="PF22770">
    <property type="entry name" value="POP1_C"/>
    <property type="match status" value="1"/>
</dbReference>
<protein>
    <submittedName>
        <fullName evidence="9">Ribonuclease P complex subunit Pop1, putative</fullName>
    </submittedName>
</protein>
<dbReference type="Pfam" id="PF04828">
    <property type="entry name" value="GFA"/>
    <property type="match status" value="1"/>
</dbReference>
<proteinExistence type="inferred from homology"/>
<keyword evidence="6" id="KW-0539">Nucleus</keyword>
<dbReference type="Gene3D" id="3.90.1590.10">
    <property type="entry name" value="glutathione-dependent formaldehyde- activating enzyme (gfa)"/>
    <property type="match status" value="1"/>
</dbReference>
<dbReference type="InterPro" id="IPR055079">
    <property type="entry name" value="POP1_C"/>
</dbReference>
<accession>E9DT47</accession>
<dbReference type="FunCoup" id="E9DT47">
    <property type="interactions" value="107"/>
</dbReference>
<dbReference type="HOGENOM" id="CLU_007205_0_0_1"/>
<feature type="compositionally biased region" description="Polar residues" evidence="7">
    <location>
        <begin position="86"/>
        <end position="95"/>
    </location>
</feature>
<dbReference type="Pfam" id="PF06978">
    <property type="entry name" value="POP1_N"/>
    <property type="match status" value="1"/>
</dbReference>
<dbReference type="OMA" id="KALSPMC"/>
<feature type="region of interest" description="Disordered" evidence="7">
    <location>
        <begin position="761"/>
        <end position="784"/>
    </location>
</feature>
<keyword evidence="4" id="KW-0479">Metal-binding</keyword>
<dbReference type="InterPro" id="IPR011057">
    <property type="entry name" value="Mss4-like_sf"/>
</dbReference>
<dbReference type="PANTHER" id="PTHR22731">
    <property type="entry name" value="RIBONUCLEASES P/MRP PROTEIN SUBUNIT POP1"/>
    <property type="match status" value="1"/>
</dbReference>
<dbReference type="GO" id="GO:0000172">
    <property type="term" value="C:ribonuclease MRP complex"/>
    <property type="evidence" value="ECO:0007669"/>
    <property type="project" value="InterPro"/>
</dbReference>
<keyword evidence="10" id="KW-1185">Reference proteome</keyword>
<dbReference type="EMBL" id="GL698472">
    <property type="protein sequence ID" value="EFY93146.1"/>
    <property type="molecule type" value="Genomic_DNA"/>
</dbReference>
<dbReference type="InterPro" id="IPR039182">
    <property type="entry name" value="Pop1"/>
</dbReference>
<feature type="compositionally biased region" description="Acidic residues" evidence="7">
    <location>
        <begin position="684"/>
        <end position="694"/>
    </location>
</feature>
<dbReference type="GO" id="GO:0046872">
    <property type="term" value="F:metal ion binding"/>
    <property type="evidence" value="ECO:0007669"/>
    <property type="project" value="UniProtKB-KW"/>
</dbReference>
<feature type="region of interest" description="Disordered" evidence="7">
    <location>
        <begin position="667"/>
        <end position="708"/>
    </location>
</feature>
<feature type="compositionally biased region" description="Basic residues" evidence="7">
    <location>
        <begin position="101"/>
        <end position="122"/>
    </location>
</feature>
<feature type="compositionally biased region" description="Basic residues" evidence="7">
    <location>
        <begin position="137"/>
        <end position="147"/>
    </location>
</feature>
<evidence type="ECO:0000256" key="6">
    <source>
        <dbReference type="ARBA" id="ARBA00023242"/>
    </source>
</evidence>
<evidence type="ECO:0000256" key="2">
    <source>
        <dbReference type="ARBA" id="ARBA00005495"/>
    </source>
</evidence>
<dbReference type="SUPFAM" id="SSF51316">
    <property type="entry name" value="Mss4-like"/>
    <property type="match status" value="1"/>
</dbReference>
<feature type="compositionally biased region" description="Polar residues" evidence="7">
    <location>
        <begin position="767"/>
        <end position="784"/>
    </location>
</feature>
<dbReference type="Pfam" id="PF08170">
    <property type="entry name" value="POPLD"/>
    <property type="match status" value="1"/>
</dbReference>
<name>E9DT47_METAQ</name>
<dbReference type="GO" id="GO:0016846">
    <property type="term" value="F:carbon-sulfur lyase activity"/>
    <property type="evidence" value="ECO:0007669"/>
    <property type="project" value="InterPro"/>
</dbReference>
<dbReference type="GO" id="GO:0005655">
    <property type="term" value="C:nucleolar ribonuclease P complex"/>
    <property type="evidence" value="ECO:0007669"/>
    <property type="project" value="InterPro"/>
</dbReference>
<feature type="domain" description="CENP-V/GFA" evidence="8">
    <location>
        <begin position="922"/>
        <end position="1035"/>
    </location>
</feature>
<dbReference type="eggNOG" id="KOG3322">
    <property type="taxonomic scope" value="Eukaryota"/>
</dbReference>
<evidence type="ECO:0000313" key="9">
    <source>
        <dbReference type="EMBL" id="EFY93146.1"/>
    </source>
</evidence>
<dbReference type="GO" id="GO:0001682">
    <property type="term" value="P:tRNA 5'-leader removal"/>
    <property type="evidence" value="ECO:0007669"/>
    <property type="project" value="InterPro"/>
</dbReference>
<dbReference type="InterPro" id="IPR006913">
    <property type="entry name" value="CENP-V/GFA"/>
</dbReference>
<dbReference type="InParanoid" id="E9DT47"/>
<evidence type="ECO:0000256" key="1">
    <source>
        <dbReference type="ARBA" id="ARBA00004123"/>
    </source>
</evidence>
<dbReference type="InterPro" id="IPR009723">
    <property type="entry name" value="Pop1_N"/>
</dbReference>
<feature type="region of interest" description="Disordered" evidence="7">
    <location>
        <begin position="1"/>
        <end position="53"/>
    </location>
</feature>
<dbReference type="InterPro" id="IPR012590">
    <property type="entry name" value="POPLD_dom"/>
</dbReference>
<dbReference type="STRING" id="655827.E9DT47"/>
<evidence type="ECO:0000259" key="8">
    <source>
        <dbReference type="PROSITE" id="PS51891"/>
    </source>
</evidence>